<proteinExistence type="predicted"/>
<dbReference type="AlphaFoldDB" id="A1JJV2"/>
<dbReference type="KEGG" id="yen:YE0787"/>
<dbReference type="Proteomes" id="UP000000642">
    <property type="component" value="Chromosome"/>
</dbReference>
<sequence>MHNYCEYKIEFSIRYFYIHEAGQLLLFIYDRDFPWCLFVYLIILNKYYFQVVMCHINIV</sequence>
<accession>A1JJV2</accession>
<dbReference type="HOGENOM" id="CLU_2959934_0_0_6"/>
<gene>
    <name evidence="1" type="ordered locus">YE0787</name>
</gene>
<evidence type="ECO:0000313" key="2">
    <source>
        <dbReference type="Proteomes" id="UP000000642"/>
    </source>
</evidence>
<organism evidence="1 2">
    <name type="scientific">Yersinia enterocolitica serotype O:8 / biotype 1B (strain NCTC 13174 / 8081)</name>
    <dbReference type="NCBI Taxonomy" id="393305"/>
    <lineage>
        <taxon>Bacteria</taxon>
        <taxon>Pseudomonadati</taxon>
        <taxon>Pseudomonadota</taxon>
        <taxon>Gammaproteobacteria</taxon>
        <taxon>Enterobacterales</taxon>
        <taxon>Yersiniaceae</taxon>
        <taxon>Yersinia</taxon>
    </lineage>
</organism>
<evidence type="ECO:0000313" key="1">
    <source>
        <dbReference type="EMBL" id="CAL10889.1"/>
    </source>
</evidence>
<dbReference type="EMBL" id="AM286415">
    <property type="protein sequence ID" value="CAL10889.1"/>
    <property type="molecule type" value="Genomic_DNA"/>
</dbReference>
<name>A1JJV2_YERE8</name>
<protein>
    <submittedName>
        <fullName evidence="1">Uncharacterized protein</fullName>
    </submittedName>
</protein>
<reference evidence="1 2" key="1">
    <citation type="journal article" date="2006" name="PLoS Genet.">
        <title>The complete genome sequence and comparative genome analysis of the high pathogenicity Yersinia enterocolitica strain 8081.</title>
        <authorList>
            <person name="Thomson N.R."/>
            <person name="Howard S."/>
            <person name="Wren B.W."/>
            <person name="Holden M.T.G."/>
            <person name="Crossman L."/>
            <person name="Challis G.L."/>
            <person name="Churcher C."/>
            <person name="Mungall K."/>
            <person name="Brooks K."/>
            <person name="Chillingworth T."/>
            <person name="Feltwell T."/>
            <person name="Abdellah Z."/>
            <person name="Hauser H."/>
            <person name="Jagels K."/>
            <person name="Maddison M."/>
            <person name="Moule S."/>
            <person name="Sanders M."/>
            <person name="Whitehead S."/>
            <person name="Quail M.A."/>
            <person name="Dougan G."/>
            <person name="Parkhill J."/>
            <person name="Prentice M.B."/>
        </authorList>
    </citation>
    <scope>NUCLEOTIDE SEQUENCE [LARGE SCALE GENOMIC DNA]</scope>
    <source>
        <strain evidence="2">NCTC 13174 / 8081</strain>
    </source>
</reference>